<dbReference type="InterPro" id="IPR011990">
    <property type="entry name" value="TPR-like_helical_dom_sf"/>
</dbReference>
<sequence>MFRRYLGFSVVPLSQLVFQKTNDTRLESAPLAQPLSTGPAELSEFCNLVRLCRLLPEFSLVPKKAYPPQTPTCAVGACTDLEVASTILQFWFHDPSGQAPLASDSQESDSESHGVIDVVGKEGIQWRWFNSGSKWQSELRSHPWRELHTVAFSGRFDHYAEEGADTMLALILIFDQVTRTLYRGTKRAYEGDTKALALAKRAVAEGMDQHLPSQRRIFLYFPFMHSERLVDQETAVGLFRKLAAEDPVLYGSLLQTAKAHRDTVRRFGRLPERNRPLGRASTPGEEAFLAKNPTA</sequence>
<dbReference type="Pfam" id="PF06041">
    <property type="entry name" value="DUF924"/>
    <property type="match status" value="1"/>
</dbReference>
<dbReference type="SUPFAM" id="SSF48452">
    <property type="entry name" value="TPR-like"/>
    <property type="match status" value="1"/>
</dbReference>
<evidence type="ECO:0008006" key="3">
    <source>
        <dbReference type="Google" id="ProtNLM"/>
    </source>
</evidence>
<accession>A0A7S2C4Y7</accession>
<dbReference type="InterPro" id="IPR010323">
    <property type="entry name" value="DUF924"/>
</dbReference>
<dbReference type="AlphaFoldDB" id="A0A7S2C4Y7"/>
<evidence type="ECO:0000313" key="2">
    <source>
        <dbReference type="EMBL" id="CAD9415281.1"/>
    </source>
</evidence>
<gene>
    <name evidence="2" type="ORF">DSPE1174_LOCUS12110</name>
</gene>
<proteinExistence type="predicted"/>
<name>A0A7S2C4Y7_9STRA</name>
<reference evidence="2" key="1">
    <citation type="submission" date="2021-01" db="EMBL/GenBank/DDBJ databases">
        <authorList>
            <person name="Corre E."/>
            <person name="Pelletier E."/>
            <person name="Niang G."/>
            <person name="Scheremetjew M."/>
            <person name="Finn R."/>
            <person name="Kale V."/>
            <person name="Holt S."/>
            <person name="Cochrane G."/>
            <person name="Meng A."/>
            <person name="Brown T."/>
            <person name="Cohen L."/>
        </authorList>
    </citation>
    <scope>NUCLEOTIDE SEQUENCE</scope>
    <source>
        <strain evidence="2">CCMP1381</strain>
    </source>
</reference>
<evidence type="ECO:0000256" key="1">
    <source>
        <dbReference type="SAM" id="MobiDB-lite"/>
    </source>
</evidence>
<protein>
    <recommendedName>
        <fullName evidence="3">DUF924-domain-containing protein</fullName>
    </recommendedName>
</protein>
<dbReference type="Gene3D" id="1.20.58.320">
    <property type="entry name" value="TPR-like"/>
    <property type="match status" value="1"/>
</dbReference>
<organism evidence="2">
    <name type="scientific">Octactis speculum</name>
    <dbReference type="NCBI Taxonomy" id="3111310"/>
    <lineage>
        <taxon>Eukaryota</taxon>
        <taxon>Sar</taxon>
        <taxon>Stramenopiles</taxon>
        <taxon>Ochrophyta</taxon>
        <taxon>Dictyochophyceae</taxon>
        <taxon>Dictyochales</taxon>
        <taxon>Dictyochaceae</taxon>
        <taxon>Octactis</taxon>
    </lineage>
</organism>
<dbReference type="Gene3D" id="1.25.40.10">
    <property type="entry name" value="Tetratricopeptide repeat domain"/>
    <property type="match status" value="1"/>
</dbReference>
<feature type="region of interest" description="Disordered" evidence="1">
    <location>
        <begin position="272"/>
        <end position="295"/>
    </location>
</feature>
<dbReference type="EMBL" id="HBGS01023842">
    <property type="protein sequence ID" value="CAD9415281.1"/>
    <property type="molecule type" value="Transcribed_RNA"/>
</dbReference>